<reference evidence="2" key="1">
    <citation type="submission" date="2021-06" db="EMBL/GenBank/DDBJ databases">
        <authorList>
            <person name="Kallberg Y."/>
            <person name="Tangrot J."/>
            <person name="Rosling A."/>
        </authorList>
    </citation>
    <scope>NUCLEOTIDE SEQUENCE</scope>
    <source>
        <strain evidence="2">FL130A</strain>
    </source>
</reference>
<keyword evidence="3" id="KW-1185">Reference proteome</keyword>
<dbReference type="EMBL" id="CAJVPS010006017">
    <property type="protein sequence ID" value="CAG8620989.1"/>
    <property type="molecule type" value="Genomic_DNA"/>
</dbReference>
<feature type="compositionally biased region" description="Polar residues" evidence="1">
    <location>
        <begin position="15"/>
        <end position="38"/>
    </location>
</feature>
<accession>A0A9N9CZ35</accession>
<feature type="non-terminal residue" evidence="2">
    <location>
        <position position="1"/>
    </location>
</feature>
<sequence length="175" mass="19214">TAQSSSSSSRPISVLSAQNVPRTPQTDMNLPSQAPLTTAPTVSINKDAIQQQNPPDIDDFLCSNNSLAQVLVKKMHERLQIFIIGAKVLNDVAEADVPDGEPHQQGNARSQSSKKRKHTEMEDSGIEGSLIFEKAPSETLDQRLFAKKETADPRKEDCPNSRKHLAHSQDMANFV</sequence>
<dbReference type="OrthoDB" id="273771at2759"/>
<feature type="region of interest" description="Disordered" evidence="1">
    <location>
        <begin position="95"/>
        <end position="175"/>
    </location>
</feature>
<gene>
    <name evidence="2" type="ORF">ALEPTO_LOCUS8961</name>
</gene>
<name>A0A9N9CZ35_9GLOM</name>
<evidence type="ECO:0000313" key="2">
    <source>
        <dbReference type="EMBL" id="CAG8620989.1"/>
    </source>
</evidence>
<feature type="region of interest" description="Disordered" evidence="1">
    <location>
        <begin position="1"/>
        <end position="38"/>
    </location>
</feature>
<evidence type="ECO:0000256" key="1">
    <source>
        <dbReference type="SAM" id="MobiDB-lite"/>
    </source>
</evidence>
<feature type="compositionally biased region" description="Basic and acidic residues" evidence="1">
    <location>
        <begin position="140"/>
        <end position="160"/>
    </location>
</feature>
<comment type="caution">
    <text evidence="2">The sequence shown here is derived from an EMBL/GenBank/DDBJ whole genome shotgun (WGS) entry which is preliminary data.</text>
</comment>
<protein>
    <submittedName>
        <fullName evidence="2">9920_t:CDS:1</fullName>
    </submittedName>
</protein>
<organism evidence="2 3">
    <name type="scientific">Ambispora leptoticha</name>
    <dbReference type="NCBI Taxonomy" id="144679"/>
    <lineage>
        <taxon>Eukaryota</taxon>
        <taxon>Fungi</taxon>
        <taxon>Fungi incertae sedis</taxon>
        <taxon>Mucoromycota</taxon>
        <taxon>Glomeromycotina</taxon>
        <taxon>Glomeromycetes</taxon>
        <taxon>Archaeosporales</taxon>
        <taxon>Ambisporaceae</taxon>
        <taxon>Ambispora</taxon>
    </lineage>
</organism>
<dbReference type="Proteomes" id="UP000789508">
    <property type="component" value="Unassembled WGS sequence"/>
</dbReference>
<evidence type="ECO:0000313" key="3">
    <source>
        <dbReference type="Proteomes" id="UP000789508"/>
    </source>
</evidence>
<dbReference type="AlphaFoldDB" id="A0A9N9CZ35"/>
<proteinExistence type="predicted"/>